<dbReference type="InterPro" id="IPR011006">
    <property type="entry name" value="CheY-like_superfamily"/>
</dbReference>
<evidence type="ECO:0000313" key="5">
    <source>
        <dbReference type="Proteomes" id="UP000000263"/>
    </source>
</evidence>
<organism evidence="4 5">
    <name type="scientific">Roseiflexus castenholzii (strain DSM 13941 / HLO8)</name>
    <dbReference type="NCBI Taxonomy" id="383372"/>
    <lineage>
        <taxon>Bacteria</taxon>
        <taxon>Bacillati</taxon>
        <taxon>Chloroflexota</taxon>
        <taxon>Chloroflexia</taxon>
        <taxon>Chloroflexales</taxon>
        <taxon>Roseiflexineae</taxon>
        <taxon>Roseiflexaceae</taxon>
        <taxon>Roseiflexus</taxon>
    </lineage>
</organism>
<dbReference type="eggNOG" id="COG0745">
    <property type="taxonomic scope" value="Bacteria"/>
</dbReference>
<evidence type="ECO:0000313" key="4">
    <source>
        <dbReference type="EMBL" id="ABU59131.1"/>
    </source>
</evidence>
<dbReference type="AlphaFoldDB" id="A7NNJ0"/>
<evidence type="ECO:0000259" key="3">
    <source>
        <dbReference type="PROSITE" id="PS50110"/>
    </source>
</evidence>
<dbReference type="Gene3D" id="3.40.50.2300">
    <property type="match status" value="1"/>
</dbReference>
<feature type="domain" description="Response regulatory" evidence="3">
    <location>
        <begin position="2"/>
        <end position="118"/>
    </location>
</feature>
<name>A7NNJ0_ROSCS</name>
<evidence type="ECO:0000256" key="2">
    <source>
        <dbReference type="PROSITE-ProRule" id="PRU00169"/>
    </source>
</evidence>
<reference evidence="4 5" key="1">
    <citation type="submission" date="2007-08" db="EMBL/GenBank/DDBJ databases">
        <title>Complete sequence of Roseiflexus castenholzii DSM 13941.</title>
        <authorList>
            <consortium name="US DOE Joint Genome Institute"/>
            <person name="Copeland A."/>
            <person name="Lucas S."/>
            <person name="Lapidus A."/>
            <person name="Barry K."/>
            <person name="Glavina del Rio T."/>
            <person name="Dalin E."/>
            <person name="Tice H."/>
            <person name="Pitluck S."/>
            <person name="Thompson L.S."/>
            <person name="Brettin T."/>
            <person name="Bruce D."/>
            <person name="Detter J.C."/>
            <person name="Han C."/>
            <person name="Tapia R."/>
            <person name="Schmutz J."/>
            <person name="Larimer F."/>
            <person name="Land M."/>
            <person name="Hauser L."/>
            <person name="Kyrpides N."/>
            <person name="Mikhailova N."/>
            <person name="Bryant D.A."/>
            <person name="Hanada S."/>
            <person name="Tsukatani Y."/>
            <person name="Richardson P."/>
        </authorList>
    </citation>
    <scope>NUCLEOTIDE SEQUENCE [LARGE SCALE GENOMIC DNA]</scope>
    <source>
        <strain evidence="5">DSM 13941 / HLO8</strain>
    </source>
</reference>
<feature type="modified residue" description="4-aspartylphosphate" evidence="2">
    <location>
        <position position="51"/>
    </location>
</feature>
<dbReference type="SUPFAM" id="SSF52172">
    <property type="entry name" value="CheY-like"/>
    <property type="match status" value="1"/>
</dbReference>
<protein>
    <submittedName>
        <fullName evidence="4">Response regulator receiver protein</fullName>
    </submittedName>
</protein>
<dbReference type="Proteomes" id="UP000000263">
    <property type="component" value="Chromosome"/>
</dbReference>
<dbReference type="STRING" id="383372.Rcas_3077"/>
<evidence type="ECO:0000256" key="1">
    <source>
        <dbReference type="ARBA" id="ARBA00022553"/>
    </source>
</evidence>
<dbReference type="HOGENOM" id="CLU_000445_69_17_0"/>
<dbReference type="OrthoDB" id="9802491at2"/>
<dbReference type="PANTHER" id="PTHR44591:SF23">
    <property type="entry name" value="CHEY SUBFAMILY"/>
    <property type="match status" value="1"/>
</dbReference>
<gene>
    <name evidence="4" type="ordered locus">Rcas_3077</name>
</gene>
<sequence>MRLLIAEDDAMNRDMIARRMRWEGFAITLANDGAEALHLARTEMPDLILLDMGLPKQNGWEVARQLKSDDATRHIPIIALTAYVLPEDRIKGLASGCDAYELKPIDFERLIQRIHDLTSDPAAP</sequence>
<keyword evidence="5" id="KW-1185">Reference proteome</keyword>
<dbReference type="PROSITE" id="PS50110">
    <property type="entry name" value="RESPONSE_REGULATORY"/>
    <property type="match status" value="1"/>
</dbReference>
<dbReference type="Pfam" id="PF00072">
    <property type="entry name" value="Response_reg"/>
    <property type="match status" value="1"/>
</dbReference>
<accession>A7NNJ0</accession>
<keyword evidence="1 2" id="KW-0597">Phosphoprotein</keyword>
<dbReference type="PANTHER" id="PTHR44591">
    <property type="entry name" value="STRESS RESPONSE REGULATOR PROTEIN 1"/>
    <property type="match status" value="1"/>
</dbReference>
<proteinExistence type="predicted"/>
<dbReference type="InterPro" id="IPR050595">
    <property type="entry name" value="Bact_response_regulator"/>
</dbReference>
<dbReference type="InterPro" id="IPR001789">
    <property type="entry name" value="Sig_transdc_resp-reg_receiver"/>
</dbReference>
<dbReference type="GO" id="GO:0000160">
    <property type="term" value="P:phosphorelay signal transduction system"/>
    <property type="evidence" value="ECO:0007669"/>
    <property type="project" value="InterPro"/>
</dbReference>
<dbReference type="KEGG" id="rca:Rcas_3077"/>
<dbReference type="SMART" id="SM00448">
    <property type="entry name" value="REC"/>
    <property type="match status" value="1"/>
</dbReference>
<dbReference type="RefSeq" id="WP_012121555.1">
    <property type="nucleotide sequence ID" value="NC_009767.1"/>
</dbReference>
<dbReference type="EMBL" id="CP000804">
    <property type="protein sequence ID" value="ABU59131.1"/>
    <property type="molecule type" value="Genomic_DNA"/>
</dbReference>